<reference evidence="7 8" key="1">
    <citation type="submission" date="2024-10" db="EMBL/GenBank/DDBJ databases">
        <title>Updated reference genomes for cyclostephanoid diatoms.</title>
        <authorList>
            <person name="Roberts W.R."/>
            <person name="Alverson A.J."/>
        </authorList>
    </citation>
    <scope>NUCLEOTIDE SEQUENCE [LARGE SCALE GENOMIC DNA]</scope>
    <source>
        <strain evidence="7 8">AJA276-08</strain>
    </source>
</reference>
<evidence type="ECO:0000256" key="2">
    <source>
        <dbReference type="ARBA" id="ARBA00022741"/>
    </source>
</evidence>
<dbReference type="PANTHER" id="PTHR44329:SF288">
    <property type="entry name" value="MITOGEN-ACTIVATED PROTEIN KINASE KINASE KINASE 20"/>
    <property type="match status" value="1"/>
</dbReference>
<dbReference type="InterPro" id="IPR011009">
    <property type="entry name" value="Kinase-like_dom_sf"/>
</dbReference>
<dbReference type="Proteomes" id="UP001530315">
    <property type="component" value="Unassembled WGS sequence"/>
</dbReference>
<feature type="compositionally biased region" description="Low complexity" evidence="5">
    <location>
        <begin position="90"/>
        <end position="109"/>
    </location>
</feature>
<dbReference type="SMART" id="SM00220">
    <property type="entry name" value="S_TKc"/>
    <property type="match status" value="1"/>
</dbReference>
<feature type="compositionally biased region" description="Basic and acidic residues" evidence="5">
    <location>
        <begin position="55"/>
        <end position="66"/>
    </location>
</feature>
<evidence type="ECO:0000256" key="1">
    <source>
        <dbReference type="ARBA" id="ARBA00022679"/>
    </source>
</evidence>
<feature type="compositionally biased region" description="Low complexity" evidence="5">
    <location>
        <begin position="135"/>
        <end position="144"/>
    </location>
</feature>
<keyword evidence="4" id="KW-0067">ATP-binding</keyword>
<keyword evidence="3" id="KW-0418">Kinase</keyword>
<keyword evidence="8" id="KW-1185">Reference proteome</keyword>
<evidence type="ECO:0000256" key="3">
    <source>
        <dbReference type="ARBA" id="ARBA00022777"/>
    </source>
</evidence>
<dbReference type="GO" id="GO:0016301">
    <property type="term" value="F:kinase activity"/>
    <property type="evidence" value="ECO:0007669"/>
    <property type="project" value="UniProtKB-KW"/>
</dbReference>
<sequence>MRHHRPDEFAFADKILTELVTDSDLFPNRAAQHDWFLPRREDDYDCDYYCEDDHNNSIGRSEEDARVAPSRPAAPARRRDPHDDDDDDGTASTRTSLSSSSPVGSSPVAMNVGPPPTCVVGRRRASANDHDRTASSLSLGSHSSPRARSVPESDVDFRDGAMLGSGGFCEVRLVRLRKPTENDYYADDGGGNDARKTPRLYAMKYLSPNKFSPETYTEAAAAAPPKEGSVALGRRRNKKFERGIADLAVEARFLALLSHENIIKMHHVGRGTLVDQFNCRGEEEEDGDEEDRGSGYGHRFGFFLLLDPLFETLSARIDRAYIPRAFDRTVVASAADDDDGEDVVPFPRRRRMFLDLGGLLPSRSSPWWRPKHANAKDRLGDPRMDARRAELAQRLGVIKCVASGLAYLHDECRVVCRDVKPDNIGQYLPVFVVDFIVFDLSNSHHRHNVGFYIRRHPQCSCGYPKANGNRDGCSCYDEVPKLFDFGLAKELKPKNRKSHPAYPDLDTYKLTARSGTRRYMAPEVALSQPYNDKVDVYSLGVMLYQVASLVAPFGGYSLLRHEEEVLRGGHRPSLASPSSRRVASLLTNRDGITYERWLAEGSEWRKNGWLELRTKCVWTRELRSLIRDCWCGDMSLRPKMRDVVTRLEFCVQELTSVKRDVSNGLEGDKARMTSRRPSKRVQPLYP</sequence>
<name>A0ABD3NPY5_9STRA</name>
<dbReference type="Pfam" id="PF00069">
    <property type="entry name" value="Pkinase"/>
    <property type="match status" value="1"/>
</dbReference>
<evidence type="ECO:0000256" key="4">
    <source>
        <dbReference type="ARBA" id="ARBA00022840"/>
    </source>
</evidence>
<dbReference type="PANTHER" id="PTHR44329">
    <property type="entry name" value="SERINE/THREONINE-PROTEIN KINASE TNNI3K-RELATED"/>
    <property type="match status" value="1"/>
</dbReference>
<evidence type="ECO:0000256" key="5">
    <source>
        <dbReference type="SAM" id="MobiDB-lite"/>
    </source>
</evidence>
<organism evidence="7 8">
    <name type="scientific">Stephanodiscus triporus</name>
    <dbReference type="NCBI Taxonomy" id="2934178"/>
    <lineage>
        <taxon>Eukaryota</taxon>
        <taxon>Sar</taxon>
        <taxon>Stramenopiles</taxon>
        <taxon>Ochrophyta</taxon>
        <taxon>Bacillariophyta</taxon>
        <taxon>Coscinodiscophyceae</taxon>
        <taxon>Thalassiosirophycidae</taxon>
        <taxon>Stephanodiscales</taxon>
        <taxon>Stephanodiscaceae</taxon>
        <taxon>Stephanodiscus</taxon>
    </lineage>
</organism>
<comment type="caution">
    <text evidence="7">The sequence shown here is derived from an EMBL/GenBank/DDBJ whole genome shotgun (WGS) entry which is preliminary data.</text>
</comment>
<proteinExistence type="predicted"/>
<dbReference type="EMBL" id="JALLAZ020001306">
    <property type="protein sequence ID" value="KAL3777202.1"/>
    <property type="molecule type" value="Genomic_DNA"/>
</dbReference>
<dbReference type="InterPro" id="IPR051681">
    <property type="entry name" value="Ser/Thr_Kinases-Pseudokinases"/>
</dbReference>
<dbReference type="InterPro" id="IPR000719">
    <property type="entry name" value="Prot_kinase_dom"/>
</dbReference>
<gene>
    <name evidence="7" type="ORF">ACHAW5_000740</name>
</gene>
<feature type="region of interest" description="Disordered" evidence="5">
    <location>
        <begin position="55"/>
        <end position="152"/>
    </location>
</feature>
<feature type="region of interest" description="Disordered" evidence="5">
    <location>
        <begin position="665"/>
        <end position="686"/>
    </location>
</feature>
<keyword evidence="1" id="KW-0808">Transferase</keyword>
<evidence type="ECO:0000313" key="8">
    <source>
        <dbReference type="Proteomes" id="UP001530315"/>
    </source>
</evidence>
<dbReference type="SUPFAM" id="SSF56112">
    <property type="entry name" value="Protein kinase-like (PK-like)"/>
    <property type="match status" value="1"/>
</dbReference>
<dbReference type="AlphaFoldDB" id="A0ABD3NPY5"/>
<feature type="domain" description="Protein kinase" evidence="6">
    <location>
        <begin position="157"/>
        <end position="650"/>
    </location>
</feature>
<dbReference type="PROSITE" id="PS50011">
    <property type="entry name" value="PROTEIN_KINASE_DOM"/>
    <property type="match status" value="1"/>
</dbReference>
<keyword evidence="2" id="KW-0547">Nucleotide-binding</keyword>
<accession>A0ABD3NPY5</accession>
<evidence type="ECO:0000313" key="7">
    <source>
        <dbReference type="EMBL" id="KAL3777202.1"/>
    </source>
</evidence>
<dbReference type="Gene3D" id="1.10.510.10">
    <property type="entry name" value="Transferase(Phosphotransferase) domain 1"/>
    <property type="match status" value="1"/>
</dbReference>
<dbReference type="GO" id="GO:0005524">
    <property type="term" value="F:ATP binding"/>
    <property type="evidence" value="ECO:0007669"/>
    <property type="project" value="UniProtKB-KW"/>
</dbReference>
<evidence type="ECO:0000259" key="6">
    <source>
        <dbReference type="PROSITE" id="PS50011"/>
    </source>
</evidence>
<protein>
    <recommendedName>
        <fullName evidence="6">Protein kinase domain-containing protein</fullName>
    </recommendedName>
</protein>